<gene>
    <name evidence="1" type="ORF">STAS_17018</name>
</gene>
<sequence>MGNGYDQHSLHRRSRPDQKSIFLPMFCRLSLTDIINPHCRKNPISGDGEPSSPKVSCMGQVHRNNRVIGFPAAAPVAGAAHHHQHHRYSRLRKLFSGKTLLPPPTSSIPAAGGARFGGCRGSRCPKGLRRLKVKNDGDCGETVDVCELDPPLPVVRRAAPEGGCGGGEASLWRRRFTGAAALKALQIEQIRNQPPTVN</sequence>
<keyword evidence="2" id="KW-1185">Reference proteome</keyword>
<name>A0A5A7Q5W8_STRAF</name>
<dbReference type="Proteomes" id="UP000325081">
    <property type="component" value="Unassembled WGS sequence"/>
</dbReference>
<dbReference type="EMBL" id="BKCP01005849">
    <property type="protein sequence ID" value="GER40356.1"/>
    <property type="molecule type" value="Genomic_DNA"/>
</dbReference>
<evidence type="ECO:0000313" key="1">
    <source>
        <dbReference type="EMBL" id="GER40356.1"/>
    </source>
</evidence>
<accession>A0A5A7Q5W8</accession>
<dbReference type="AlphaFoldDB" id="A0A5A7Q5W8"/>
<evidence type="ECO:0000313" key="2">
    <source>
        <dbReference type="Proteomes" id="UP000325081"/>
    </source>
</evidence>
<proteinExistence type="predicted"/>
<protein>
    <submittedName>
        <fullName evidence="1">Uncharacterized protein</fullName>
    </submittedName>
</protein>
<organism evidence="1 2">
    <name type="scientific">Striga asiatica</name>
    <name type="common">Asiatic witchweed</name>
    <name type="synonym">Buchnera asiatica</name>
    <dbReference type="NCBI Taxonomy" id="4170"/>
    <lineage>
        <taxon>Eukaryota</taxon>
        <taxon>Viridiplantae</taxon>
        <taxon>Streptophyta</taxon>
        <taxon>Embryophyta</taxon>
        <taxon>Tracheophyta</taxon>
        <taxon>Spermatophyta</taxon>
        <taxon>Magnoliopsida</taxon>
        <taxon>eudicotyledons</taxon>
        <taxon>Gunneridae</taxon>
        <taxon>Pentapetalae</taxon>
        <taxon>asterids</taxon>
        <taxon>lamiids</taxon>
        <taxon>Lamiales</taxon>
        <taxon>Orobanchaceae</taxon>
        <taxon>Buchnereae</taxon>
        <taxon>Striga</taxon>
    </lineage>
</organism>
<comment type="caution">
    <text evidence="1">The sequence shown here is derived from an EMBL/GenBank/DDBJ whole genome shotgun (WGS) entry which is preliminary data.</text>
</comment>
<dbReference type="PANTHER" id="PTHR36323">
    <property type="entry name" value="MYOTUBULARIN-LIKE PROTEIN"/>
    <property type="match status" value="1"/>
</dbReference>
<dbReference type="OrthoDB" id="1919827at2759"/>
<dbReference type="PANTHER" id="PTHR36323:SF1">
    <property type="entry name" value="MYOTUBULARIN-LIKE PROTEIN"/>
    <property type="match status" value="1"/>
</dbReference>
<reference evidence="2" key="1">
    <citation type="journal article" date="2019" name="Curr. Biol.">
        <title>Genome Sequence of Striga asiatica Provides Insight into the Evolution of Plant Parasitism.</title>
        <authorList>
            <person name="Yoshida S."/>
            <person name="Kim S."/>
            <person name="Wafula E.K."/>
            <person name="Tanskanen J."/>
            <person name="Kim Y.M."/>
            <person name="Honaas L."/>
            <person name="Yang Z."/>
            <person name="Spallek T."/>
            <person name="Conn C.E."/>
            <person name="Ichihashi Y."/>
            <person name="Cheong K."/>
            <person name="Cui S."/>
            <person name="Der J.P."/>
            <person name="Gundlach H."/>
            <person name="Jiao Y."/>
            <person name="Hori C."/>
            <person name="Ishida J.K."/>
            <person name="Kasahara H."/>
            <person name="Kiba T."/>
            <person name="Kim M.S."/>
            <person name="Koo N."/>
            <person name="Laohavisit A."/>
            <person name="Lee Y.H."/>
            <person name="Lumba S."/>
            <person name="McCourt P."/>
            <person name="Mortimer J.C."/>
            <person name="Mutuku J.M."/>
            <person name="Nomura T."/>
            <person name="Sasaki-Sekimoto Y."/>
            <person name="Seto Y."/>
            <person name="Wang Y."/>
            <person name="Wakatake T."/>
            <person name="Sakakibara H."/>
            <person name="Demura T."/>
            <person name="Yamaguchi S."/>
            <person name="Yoneyama K."/>
            <person name="Manabe R.I."/>
            <person name="Nelson D.C."/>
            <person name="Schulman A.H."/>
            <person name="Timko M.P."/>
            <person name="dePamphilis C.W."/>
            <person name="Choi D."/>
            <person name="Shirasu K."/>
        </authorList>
    </citation>
    <scope>NUCLEOTIDE SEQUENCE [LARGE SCALE GENOMIC DNA]</scope>
    <source>
        <strain evidence="2">cv. UVA1</strain>
    </source>
</reference>